<dbReference type="Pfam" id="PF02229">
    <property type="entry name" value="PC4"/>
    <property type="match status" value="1"/>
</dbReference>
<feature type="domain" description="Transcriptional coactivator p15 (PC4) C-terminal" evidence="1">
    <location>
        <begin position="23"/>
        <end position="60"/>
    </location>
</feature>
<dbReference type="InterPro" id="IPR003173">
    <property type="entry name" value="PC4_C"/>
</dbReference>
<evidence type="ECO:0000313" key="3">
    <source>
        <dbReference type="Proteomes" id="UP000243106"/>
    </source>
</evidence>
<gene>
    <name evidence="2" type="ORF">SAMN05421853_11017</name>
</gene>
<dbReference type="Proteomes" id="UP000243106">
    <property type="component" value="Unassembled WGS sequence"/>
</dbReference>
<dbReference type="EMBL" id="FOXV01000010">
    <property type="protein sequence ID" value="SFQ55717.1"/>
    <property type="molecule type" value="Genomic_DNA"/>
</dbReference>
<evidence type="ECO:0000259" key="1">
    <source>
        <dbReference type="Pfam" id="PF02229"/>
    </source>
</evidence>
<organism evidence="2 3">
    <name type="scientific">Roseivivax halotolerans</name>
    <dbReference type="NCBI Taxonomy" id="93684"/>
    <lineage>
        <taxon>Bacteria</taxon>
        <taxon>Pseudomonadati</taxon>
        <taxon>Pseudomonadota</taxon>
        <taxon>Alphaproteobacteria</taxon>
        <taxon>Rhodobacterales</taxon>
        <taxon>Roseobacteraceae</taxon>
        <taxon>Roseivivax</taxon>
    </lineage>
</organism>
<dbReference type="SUPFAM" id="SSF54447">
    <property type="entry name" value="ssDNA-binding transcriptional regulator domain"/>
    <property type="match status" value="1"/>
</dbReference>
<sequence length="70" mass="7907">MIVVSKNAREELRVTIEPHPTSGRPLLRIWEFFQGRDGDMRPGKRGLAIRADLAEPLVEAIRAEIARNEG</sequence>
<dbReference type="InterPro" id="IPR009044">
    <property type="entry name" value="ssDNA-bd_transcriptional_reg"/>
</dbReference>
<keyword evidence="3" id="KW-1185">Reference proteome</keyword>
<dbReference type="STRING" id="93684.SAMN05421853_11017"/>
<dbReference type="GO" id="GO:0006355">
    <property type="term" value="P:regulation of DNA-templated transcription"/>
    <property type="evidence" value="ECO:0007669"/>
    <property type="project" value="InterPro"/>
</dbReference>
<dbReference type="Gene3D" id="2.30.31.10">
    <property type="entry name" value="Transcriptional Coactivator Pc4, Chain A"/>
    <property type="match status" value="1"/>
</dbReference>
<protein>
    <submittedName>
        <fullName evidence="2">Transcriptional Coactivator p15 (PC4)</fullName>
    </submittedName>
</protein>
<dbReference type="AlphaFoldDB" id="A0A1I5ZHV5"/>
<accession>A0A1I5ZHV5</accession>
<evidence type="ECO:0000313" key="2">
    <source>
        <dbReference type="EMBL" id="SFQ55717.1"/>
    </source>
</evidence>
<dbReference type="RefSeq" id="WP_093013389.1">
    <property type="nucleotide sequence ID" value="NZ_FOXV01000010.1"/>
</dbReference>
<dbReference type="GO" id="GO:0003677">
    <property type="term" value="F:DNA binding"/>
    <property type="evidence" value="ECO:0007669"/>
    <property type="project" value="InterPro"/>
</dbReference>
<reference evidence="3" key="1">
    <citation type="submission" date="2016-10" db="EMBL/GenBank/DDBJ databases">
        <authorList>
            <person name="Varghese N."/>
            <person name="Submissions S."/>
        </authorList>
    </citation>
    <scope>NUCLEOTIDE SEQUENCE [LARGE SCALE GENOMIC DNA]</scope>
    <source>
        <strain evidence="3">JCM 10271</strain>
    </source>
</reference>
<proteinExistence type="predicted"/>
<name>A0A1I5ZHV5_9RHOB</name>